<sequence length="700" mass="72303" precursor="true">MKTKISQAVSKGLVLLALTQTGQAFAGVEGGLEYRVDWSAADSRYHVYMRPTSLPDRDLSMTAQVTLRVPHATGTNKFTVAGIQSTVISETTGQPGASWSLSSKVAAPDEDTSVDYLSFTMIPDDVRSFKFQQDVEQEVFNFKNTGPCLGSVALMNNSTDPFNQPPEAPVNSAGTNPGNQFANVGWGTLDDNDYIGNYGNPAVCVPSNGNNTPVAAADSVTMAAGSVISVDVLANDTDADGDTLTIASFGQGTNGSVTQTGNNLVYTPVAGFTGTDTFTYTVTDTAGAQSTATVTVTVSAVPVNNTPVANSDSATVTAGSTATINVLANDTDADGDTLTIASFTQGSHGSVAQTSSDLVYTPTAGFTGTDTFTYTITDTAGAQSTATVMVTVAASTQDTDGDGLTDAEEEVLGTNPNKADSDGDGVPDKDEIGSNIGAPRDTDGDGTIDALDEDDDNDGILTKNENYSGSPLTTDTDGDGTPDFRDADDDNDGTPTSSETPDANADGSPDDATDTDGDGIPDYLDTENTPKDTDGDGLTDTEEATLGTDPAKSDSDGDGVPDKNEVGSNINSPLDTDGDGTIDALDEDDDNDSILTKNENYSGSPLTTDTDGDGTPDFRDKDDDNDGIPTAQEAPDTNGDGSPIDARDTNGDGTPDYLESYQASVTTTGVAVPTLTQWAQILLTLLLGAVGLRRYMKADK</sequence>
<feature type="compositionally biased region" description="Acidic residues" evidence="5">
    <location>
        <begin position="576"/>
        <end position="592"/>
    </location>
</feature>
<dbReference type="Pfam" id="PF18203">
    <property type="entry name" value="IPTL-CTERM"/>
    <property type="match status" value="1"/>
</dbReference>
<dbReference type="Gene3D" id="4.10.1080.10">
    <property type="entry name" value="TSP type-3 repeat"/>
    <property type="match status" value="1"/>
</dbReference>
<keyword evidence="3 6" id="KW-0732">Signal</keyword>
<dbReference type="NCBIfam" id="NF012211">
    <property type="entry name" value="tand_rpt_95"/>
    <property type="match status" value="2"/>
</dbReference>
<accession>A0A656HCQ2</accession>
<evidence type="ECO:0000259" key="7">
    <source>
        <dbReference type="Pfam" id="PF18203"/>
    </source>
</evidence>
<feature type="chain" id="PRO_5024903925" evidence="6">
    <location>
        <begin position="27"/>
        <end position="700"/>
    </location>
</feature>
<evidence type="ECO:0000256" key="6">
    <source>
        <dbReference type="SAM" id="SignalP"/>
    </source>
</evidence>
<evidence type="ECO:0000256" key="3">
    <source>
        <dbReference type="ARBA" id="ARBA00022729"/>
    </source>
</evidence>
<dbReference type="NCBIfam" id="TIGR04174">
    <property type="entry name" value="IPTL_CTERM"/>
    <property type="match status" value="1"/>
</dbReference>
<feature type="compositionally biased region" description="Acidic residues" evidence="5">
    <location>
        <begin position="444"/>
        <end position="458"/>
    </location>
</feature>
<dbReference type="AlphaFoldDB" id="A0A656HCQ2"/>
<comment type="subcellular location">
    <subcellularLocation>
        <location evidence="1">Secreted</location>
    </subcellularLocation>
</comment>
<dbReference type="InterPro" id="IPR026442">
    <property type="entry name" value="IPTL_CTERM"/>
</dbReference>
<dbReference type="GO" id="GO:0005509">
    <property type="term" value="F:calcium ion binding"/>
    <property type="evidence" value="ECO:0007669"/>
    <property type="project" value="InterPro"/>
</dbReference>
<dbReference type="InterPro" id="IPR028974">
    <property type="entry name" value="TSP_type-3_rpt"/>
</dbReference>
<feature type="compositionally biased region" description="Basic and acidic residues" evidence="5">
    <location>
        <begin position="551"/>
        <end position="565"/>
    </location>
</feature>
<dbReference type="PANTHER" id="PTHR34720">
    <property type="entry name" value="MICROCYSTIN DEPENDENT PROTEIN"/>
    <property type="match status" value="1"/>
</dbReference>
<evidence type="ECO:0000313" key="8">
    <source>
        <dbReference type="EMBL" id="EIJ34143.1"/>
    </source>
</evidence>
<organism evidence="8 9">
    <name type="scientific">Thiothrix nivea (strain ATCC 35100 / DSM 5205 / JP2)</name>
    <dbReference type="NCBI Taxonomy" id="870187"/>
    <lineage>
        <taxon>Bacteria</taxon>
        <taxon>Pseudomonadati</taxon>
        <taxon>Pseudomonadota</taxon>
        <taxon>Gammaproteobacteria</taxon>
        <taxon>Thiotrichales</taxon>
        <taxon>Thiotrichaceae</taxon>
        <taxon>Thiothrix</taxon>
    </lineage>
</organism>
<dbReference type="OrthoDB" id="5619339at2"/>
<evidence type="ECO:0000256" key="5">
    <source>
        <dbReference type="SAM" id="MobiDB-lite"/>
    </source>
</evidence>
<feature type="compositionally biased region" description="Acidic residues" evidence="5">
    <location>
        <begin position="508"/>
        <end position="519"/>
    </location>
</feature>
<keyword evidence="9" id="KW-1185">Reference proteome</keyword>
<dbReference type="EMBL" id="JH651384">
    <property type="protein sequence ID" value="EIJ34143.1"/>
    <property type="molecule type" value="Genomic_DNA"/>
</dbReference>
<evidence type="ECO:0000256" key="4">
    <source>
        <dbReference type="ARBA" id="ARBA00022837"/>
    </source>
</evidence>
<evidence type="ECO:0000256" key="1">
    <source>
        <dbReference type="ARBA" id="ARBA00004613"/>
    </source>
</evidence>
<feature type="compositionally biased region" description="Acidic residues" evidence="5">
    <location>
        <begin position="476"/>
        <end position="492"/>
    </location>
</feature>
<name>A0A656HCQ2_THINJ</name>
<dbReference type="Pfam" id="PF18884">
    <property type="entry name" value="TSP3_bac"/>
    <property type="match status" value="2"/>
</dbReference>
<feature type="compositionally biased region" description="Polar residues" evidence="5">
    <location>
        <begin position="463"/>
        <end position="472"/>
    </location>
</feature>
<dbReference type="Proteomes" id="UP000005317">
    <property type="component" value="Unassembled WGS sequence"/>
</dbReference>
<reference evidence="9" key="1">
    <citation type="journal article" date="2011" name="Stand. Genomic Sci.">
        <title>Genome sequence of the filamentous, gliding Thiothrix nivea neotype strain (JP2(T)).</title>
        <authorList>
            <person name="Lapidus A."/>
            <person name="Nolan M."/>
            <person name="Lucas S."/>
            <person name="Glavina Del Rio T."/>
            <person name="Tice H."/>
            <person name="Cheng J.F."/>
            <person name="Tapia R."/>
            <person name="Han C."/>
            <person name="Goodwin L."/>
            <person name="Pitluck S."/>
            <person name="Liolios K."/>
            <person name="Pagani I."/>
            <person name="Ivanova N."/>
            <person name="Huntemann M."/>
            <person name="Mavromatis K."/>
            <person name="Mikhailova N."/>
            <person name="Pati A."/>
            <person name="Chen A."/>
            <person name="Palaniappan K."/>
            <person name="Land M."/>
            <person name="Brambilla E.M."/>
            <person name="Rohde M."/>
            <person name="Abt B."/>
            <person name="Verbarg S."/>
            <person name="Goker M."/>
            <person name="Bristow J."/>
            <person name="Eisen J.A."/>
            <person name="Markowitz V."/>
            <person name="Hugenholtz P."/>
            <person name="Kyrpides N.C."/>
            <person name="Klenk H.P."/>
            <person name="Woyke T."/>
        </authorList>
    </citation>
    <scope>NUCLEOTIDE SEQUENCE [LARGE SCALE GENOMIC DNA]</scope>
    <source>
        <strain evidence="9">ATCC 35100 / DSM 5205 / JP2</strain>
    </source>
</reference>
<dbReference type="Gene3D" id="2.60.40.2810">
    <property type="match status" value="2"/>
</dbReference>
<feature type="region of interest" description="Disordered" evidence="5">
    <location>
        <begin position="397"/>
        <end position="658"/>
    </location>
</feature>
<dbReference type="PANTHER" id="PTHR34720:SF9">
    <property type="entry name" value="BLR4714 PROTEIN"/>
    <property type="match status" value="1"/>
</dbReference>
<evidence type="ECO:0000256" key="2">
    <source>
        <dbReference type="ARBA" id="ARBA00022525"/>
    </source>
</evidence>
<feature type="domain" description="IPTL-CTERM protein sorting" evidence="7">
    <location>
        <begin position="671"/>
        <end position="694"/>
    </location>
</feature>
<dbReference type="InterPro" id="IPR059100">
    <property type="entry name" value="TSP3_bac"/>
</dbReference>
<dbReference type="Pfam" id="PF17963">
    <property type="entry name" value="Big_9"/>
    <property type="match status" value="2"/>
</dbReference>
<proteinExistence type="predicted"/>
<keyword evidence="4" id="KW-0106">Calcium</keyword>
<keyword evidence="2" id="KW-0964">Secreted</keyword>
<evidence type="ECO:0000313" key="9">
    <source>
        <dbReference type="Proteomes" id="UP000005317"/>
    </source>
</evidence>
<feature type="compositionally biased region" description="Acidic residues" evidence="5">
    <location>
        <begin position="399"/>
        <end position="411"/>
    </location>
</feature>
<gene>
    <name evidence="8" type="ORF">Thini_1541</name>
</gene>
<protein>
    <submittedName>
        <fullName evidence="8">Thrombospondin type 3 repeat-containing protein</fullName>
    </submittedName>
</protein>
<dbReference type="SUPFAM" id="SSF103647">
    <property type="entry name" value="TSP type-3 repeat"/>
    <property type="match status" value="2"/>
</dbReference>
<feature type="signal peptide" evidence="6">
    <location>
        <begin position="1"/>
        <end position="26"/>
    </location>
</feature>
<feature type="compositionally biased region" description="Polar residues" evidence="5">
    <location>
        <begin position="593"/>
        <end position="606"/>
    </location>
</feature>